<evidence type="ECO:0000313" key="2">
    <source>
        <dbReference type="Proteomes" id="UP000286415"/>
    </source>
</evidence>
<sequence>MAQWLDCEFADRKTRDSNPISASRRPLSWLGQPDSIPALVLPSGGMAARYRKGVTAERLLLLYIVVKCCRLVTSRIESGHVAMQRIEHNPDEICPNSRATFISEDNSAVLTNYPLEKLPLRCLNPNWYEILPFDCYTKVCQKTASCVLCLGIEQYEHIILDNFSPNLVAQCLFVPLDGAVYHEFDLGTIGSSICWHVSHKPSVFGFHVAHPPGYVFAKSIPLHSPRKITSPSSDTFLRAALSMKRNRRCSLAILKCNTLENMELFRLFVQNSASEQPAGRDERIEANDLVESFPIQEPSASDVRVTVTSSLVSVDSGASQKMSNSRASIVNAEKGRSGRQSLASICGIDVPCEELENLSDVPLEFAMAELFLRRAVKPASVENKGYPAVARLESRKSETVPETCEEKRLSVAPRTTDKLRPEQHLSLVRSTGMETDGMLFKQKTPRASLCKVHLPQRPLFIREQETTEEPSIHLHDIGSKITMSWATVDSTEITNGLKMTNLPRQSSNSDIFDQIFEGTDNFTLPEKADKALQVSFSLLKSNEDEPRRDDRRQSHLGATTSCYCGCYGSLHGKGSKRDSPNALQTNSSLTSSTAAGLLRKLRQQAFERTKAKSERLPFNSTNPLFATPPKYLFKR</sequence>
<dbReference type="Proteomes" id="UP000286415">
    <property type="component" value="Unassembled WGS sequence"/>
</dbReference>
<protein>
    <submittedName>
        <fullName evidence="1">Uncharacterized protein</fullName>
    </submittedName>
</protein>
<dbReference type="AlphaFoldDB" id="A0A419Q6S6"/>
<dbReference type="OrthoDB" id="6260127at2759"/>
<name>A0A419Q6S6_CLOSI</name>
<accession>A0A419Q6S6</accession>
<reference evidence="1 2" key="2">
    <citation type="journal article" date="2021" name="Genomics">
        <title>High-quality reference genome for Clonorchis sinensis.</title>
        <authorList>
            <person name="Young N.D."/>
            <person name="Stroehlein A.J."/>
            <person name="Kinkar L."/>
            <person name="Wang T."/>
            <person name="Sohn W.M."/>
            <person name="Chang B.C.H."/>
            <person name="Kaur P."/>
            <person name="Weisz D."/>
            <person name="Dudchenko O."/>
            <person name="Aiden E.L."/>
            <person name="Korhonen P.K."/>
            <person name="Gasser R.B."/>
        </authorList>
    </citation>
    <scope>NUCLEOTIDE SEQUENCE [LARGE SCALE GENOMIC DNA]</scope>
    <source>
        <strain evidence="1">Cs-k2</strain>
    </source>
</reference>
<comment type="caution">
    <text evidence="1">The sequence shown here is derived from an EMBL/GenBank/DDBJ whole genome shotgun (WGS) entry which is preliminary data.</text>
</comment>
<evidence type="ECO:0000313" key="1">
    <source>
        <dbReference type="EMBL" id="KAG5442706.1"/>
    </source>
</evidence>
<proteinExistence type="predicted"/>
<dbReference type="EMBL" id="NIRI02000056">
    <property type="protein sequence ID" value="KAG5442706.1"/>
    <property type="molecule type" value="Genomic_DNA"/>
</dbReference>
<gene>
    <name evidence="1" type="ORF">CSKR_108014</name>
</gene>
<dbReference type="InParanoid" id="A0A419Q6S6"/>
<keyword evidence="2" id="KW-1185">Reference proteome</keyword>
<organism evidence="1 2">
    <name type="scientific">Clonorchis sinensis</name>
    <name type="common">Chinese liver fluke</name>
    <dbReference type="NCBI Taxonomy" id="79923"/>
    <lineage>
        <taxon>Eukaryota</taxon>
        <taxon>Metazoa</taxon>
        <taxon>Spiralia</taxon>
        <taxon>Lophotrochozoa</taxon>
        <taxon>Platyhelminthes</taxon>
        <taxon>Trematoda</taxon>
        <taxon>Digenea</taxon>
        <taxon>Opisthorchiida</taxon>
        <taxon>Opisthorchiata</taxon>
        <taxon>Opisthorchiidae</taxon>
        <taxon>Clonorchis</taxon>
    </lineage>
</organism>
<reference evidence="1 2" key="1">
    <citation type="journal article" date="2018" name="Biotechnol. Adv.">
        <title>Improved genomic resources and new bioinformatic workflow for the carcinogenic parasite Clonorchis sinensis: Biotechnological implications.</title>
        <authorList>
            <person name="Wang D."/>
            <person name="Korhonen P.K."/>
            <person name="Gasser R.B."/>
            <person name="Young N.D."/>
        </authorList>
    </citation>
    <scope>NUCLEOTIDE SEQUENCE [LARGE SCALE GENOMIC DNA]</scope>
    <source>
        <strain evidence="1">Cs-k2</strain>
    </source>
</reference>